<protein>
    <submittedName>
        <fullName evidence="2">Periplasmic protease</fullName>
    </submittedName>
</protein>
<dbReference type="EMBL" id="AUSV01000015">
    <property type="protein sequence ID" value="ESP94301.1"/>
    <property type="molecule type" value="Genomic_DNA"/>
</dbReference>
<accession>V4HA26</accession>
<feature type="chain" id="PRO_5004718857" evidence="1">
    <location>
        <begin position="25"/>
        <end position="595"/>
    </location>
</feature>
<comment type="caution">
    <text evidence="2">The sequence shown here is derived from an EMBL/GenBank/DDBJ whole genome shotgun (WGS) entry which is preliminary data.</text>
</comment>
<reference evidence="2 3" key="1">
    <citation type="submission" date="2013-07" db="EMBL/GenBank/DDBJ databases">
        <title>Draft genome sequence of Pseudoalteromonas luteoviolacea 2ta16.</title>
        <authorList>
            <person name="Allen E.E."/>
            <person name="Azam F."/>
            <person name="Podell S."/>
        </authorList>
    </citation>
    <scope>NUCLEOTIDE SEQUENCE [LARGE SCALE GENOMIC DNA]</scope>
    <source>
        <strain evidence="2 3">2ta16</strain>
    </source>
</reference>
<evidence type="ECO:0000256" key="1">
    <source>
        <dbReference type="SAM" id="SignalP"/>
    </source>
</evidence>
<keyword evidence="2" id="KW-0645">Protease</keyword>
<sequence>MILKFLGRGFCIGTLFTASGLLHANTLAEQAPENSNVSTSQFQQALPDIITFSEFVHRVRYFYPSEAVSQTIWSYFLEKTINEMVELPQRERLEYAFAQLKKIAPHISTQPSDLPAVKNNEVARTWVATGARNVTAYERNLESGIFSELVNNVETPKSKIYSDVYGNQPVYWPLYLNSQDSLSGETFRPPNPKQSSLMNPATCMAALSSMWAEIYHFWPYFEQVTVKWEDSHVALLEGCLDDPKNLQSTINIEFKKLQDNHVFIALPNEFRNEGVYQLPIGLDYIESKAIVTSKTDYISLQIEIGDELVSIDGVAVEELIQAATTTIPKSDHAAVLEATTGLTRNYKSPNLVELTFRKPSGETVTTTTATIHQDVIGDFHSHAVAQPLVQELGNGVVRLNVFDIGTQAQVNEAKEALKNAAAIVLDMRGYPRNFMLVREFMGYFSDIETAVGPFYHHSQRAPNQEDIYVHSFKVGVPLNEKLFDVPTVAISSKFNMSAGEHFLMIAQNLNMPIVGEITSGINGDYVFGGVFSGPAYGGIYYFYTGARSDQVDGSKLIGVGIKPDYLVPVTQASTADNVDIQLNKAHQVVLEMLAQ</sequence>
<dbReference type="GO" id="GO:0008233">
    <property type="term" value="F:peptidase activity"/>
    <property type="evidence" value="ECO:0007669"/>
    <property type="project" value="UniProtKB-KW"/>
</dbReference>
<proteinExistence type="predicted"/>
<gene>
    <name evidence="2" type="ORF">PL2TA16_01001</name>
</gene>
<dbReference type="GO" id="GO:0006508">
    <property type="term" value="P:proteolysis"/>
    <property type="evidence" value="ECO:0007669"/>
    <property type="project" value="UniProtKB-KW"/>
</dbReference>
<dbReference type="Gene3D" id="3.90.226.10">
    <property type="entry name" value="2-enoyl-CoA Hydratase, Chain A, domain 1"/>
    <property type="match status" value="1"/>
</dbReference>
<name>V4HA26_PSEL2</name>
<organism evidence="2 3">
    <name type="scientific">Pseudoalteromonas luteoviolacea (strain 2ta16)</name>
    <dbReference type="NCBI Taxonomy" id="1353533"/>
    <lineage>
        <taxon>Bacteria</taxon>
        <taxon>Pseudomonadati</taxon>
        <taxon>Pseudomonadota</taxon>
        <taxon>Gammaproteobacteria</taxon>
        <taxon>Alteromonadales</taxon>
        <taxon>Pseudoalteromonadaceae</taxon>
        <taxon>Pseudoalteromonas</taxon>
    </lineage>
</organism>
<dbReference type="AlphaFoldDB" id="V4HA26"/>
<dbReference type="InterPro" id="IPR029045">
    <property type="entry name" value="ClpP/crotonase-like_dom_sf"/>
</dbReference>
<feature type="signal peptide" evidence="1">
    <location>
        <begin position="1"/>
        <end position="24"/>
    </location>
</feature>
<evidence type="ECO:0000313" key="2">
    <source>
        <dbReference type="EMBL" id="ESP94301.1"/>
    </source>
</evidence>
<dbReference type="PATRIC" id="fig|1353533.3.peg.1279"/>
<dbReference type="RefSeq" id="WP_023398222.1">
    <property type="nucleotide sequence ID" value="NZ_AUSV01000015.1"/>
</dbReference>
<keyword evidence="2" id="KW-0378">Hydrolase</keyword>
<dbReference type="Proteomes" id="UP000017820">
    <property type="component" value="Unassembled WGS sequence"/>
</dbReference>
<keyword evidence="1" id="KW-0732">Signal</keyword>
<evidence type="ECO:0000313" key="3">
    <source>
        <dbReference type="Proteomes" id="UP000017820"/>
    </source>
</evidence>
<dbReference type="SUPFAM" id="SSF52096">
    <property type="entry name" value="ClpP/crotonase"/>
    <property type="match status" value="1"/>
</dbReference>